<evidence type="ECO:0000313" key="1">
    <source>
        <dbReference type="EMBL" id="TDE02611.1"/>
    </source>
</evidence>
<reference evidence="1 2" key="1">
    <citation type="submission" date="2019-03" db="EMBL/GenBank/DDBJ databases">
        <title>Flavobacterium TSA-D2 sp. nov., isolated from arctic soil.</title>
        <authorList>
            <person name="Chaudhary D.K."/>
        </authorList>
    </citation>
    <scope>NUCLEOTIDE SEQUENCE [LARGE SCALE GENOMIC DNA]</scope>
    <source>
        <strain evidence="1 2">TSA-D2</strain>
    </source>
</reference>
<keyword evidence="2" id="KW-1185">Reference proteome</keyword>
<accession>A0A4R5CUI1</accession>
<dbReference type="RefSeq" id="WP_132111944.1">
    <property type="nucleotide sequence ID" value="NZ_SMFO01000010.1"/>
</dbReference>
<dbReference type="EMBL" id="SMFO01000010">
    <property type="protein sequence ID" value="TDE02611.1"/>
    <property type="molecule type" value="Genomic_DNA"/>
</dbReference>
<protein>
    <submittedName>
        <fullName evidence="1">Cupin</fullName>
    </submittedName>
</protein>
<organism evidence="1 2">
    <name type="scientific">Flavobacterium hiemivividum</name>
    <dbReference type="NCBI Taxonomy" id="2541734"/>
    <lineage>
        <taxon>Bacteria</taxon>
        <taxon>Pseudomonadati</taxon>
        <taxon>Bacteroidota</taxon>
        <taxon>Flavobacteriia</taxon>
        <taxon>Flavobacteriales</taxon>
        <taxon>Flavobacteriaceae</taxon>
        <taxon>Flavobacterium</taxon>
    </lineage>
</organism>
<comment type="caution">
    <text evidence="1">The sequence shown here is derived from an EMBL/GenBank/DDBJ whole genome shotgun (WGS) entry which is preliminary data.</text>
</comment>
<name>A0A4R5CUI1_9FLAO</name>
<proteinExistence type="predicted"/>
<dbReference type="SUPFAM" id="SSF51182">
    <property type="entry name" value="RmlC-like cupins"/>
    <property type="match status" value="1"/>
</dbReference>
<evidence type="ECO:0000313" key="2">
    <source>
        <dbReference type="Proteomes" id="UP000294597"/>
    </source>
</evidence>
<dbReference type="InterPro" id="IPR014710">
    <property type="entry name" value="RmlC-like_jellyroll"/>
</dbReference>
<gene>
    <name evidence="1" type="ORF">E0F98_12410</name>
</gene>
<dbReference type="Gene3D" id="2.60.120.10">
    <property type="entry name" value="Jelly Rolls"/>
    <property type="match status" value="1"/>
</dbReference>
<dbReference type="Proteomes" id="UP000294597">
    <property type="component" value="Unassembled WGS sequence"/>
</dbReference>
<sequence length="111" mass="12429">MQKASLFENLEFNETKVAVSVLLKTSNSSEVRILLKKDQVMKEHQAPFPIVIEVFDGVIQFGVNGENQTLNRGDIISLDASVPHDLKGISDSIIRLTIHKNDTIERINSIK</sequence>
<dbReference type="AlphaFoldDB" id="A0A4R5CUI1"/>
<dbReference type="InterPro" id="IPR011051">
    <property type="entry name" value="RmlC_Cupin_sf"/>
</dbReference>